<feature type="transmembrane region" description="Helical" evidence="8">
    <location>
        <begin position="159"/>
        <end position="177"/>
    </location>
</feature>
<dbReference type="Proteomes" id="UP000271426">
    <property type="component" value="Chromosome"/>
</dbReference>
<dbReference type="Pfam" id="PF01032">
    <property type="entry name" value="FecCD"/>
    <property type="match status" value="1"/>
</dbReference>
<keyword evidence="6 8" id="KW-1133">Transmembrane helix</keyword>
<evidence type="ECO:0000256" key="1">
    <source>
        <dbReference type="ARBA" id="ARBA00004651"/>
    </source>
</evidence>
<evidence type="ECO:0000256" key="8">
    <source>
        <dbReference type="SAM" id="Phobius"/>
    </source>
</evidence>
<keyword evidence="5 8" id="KW-0812">Transmembrane</keyword>
<protein>
    <submittedName>
        <fullName evidence="9">Ferric enterobactin transport system permease protein FepG</fullName>
    </submittedName>
</protein>
<feature type="transmembrane region" description="Helical" evidence="8">
    <location>
        <begin position="212"/>
        <end position="229"/>
    </location>
</feature>
<evidence type="ECO:0000256" key="3">
    <source>
        <dbReference type="ARBA" id="ARBA00022448"/>
    </source>
</evidence>
<dbReference type="EMBL" id="CP033898">
    <property type="protein sequence ID" value="AZA10024.1"/>
    <property type="molecule type" value="Genomic_DNA"/>
</dbReference>
<keyword evidence="4" id="KW-1003">Cell membrane</keyword>
<gene>
    <name evidence="9" type="primary">fepG</name>
    <name evidence="9" type="ORF">CPPEL_09605</name>
</gene>
<dbReference type="RefSeq" id="WP_123960904.1">
    <property type="nucleotide sequence ID" value="NZ_CP033898.1"/>
</dbReference>
<accession>A0A3G6J1L3</accession>
<feature type="transmembrane region" description="Helical" evidence="8">
    <location>
        <begin position="257"/>
        <end position="282"/>
    </location>
</feature>
<organism evidence="9 10">
    <name type="scientific">Corynebacterium pseudopelargi</name>
    <dbReference type="NCBI Taxonomy" id="2080757"/>
    <lineage>
        <taxon>Bacteria</taxon>
        <taxon>Bacillati</taxon>
        <taxon>Actinomycetota</taxon>
        <taxon>Actinomycetes</taxon>
        <taxon>Mycobacteriales</taxon>
        <taxon>Corynebacteriaceae</taxon>
        <taxon>Corynebacterium</taxon>
    </lineage>
</organism>
<dbReference type="SUPFAM" id="SSF81345">
    <property type="entry name" value="ABC transporter involved in vitamin B12 uptake, BtuC"/>
    <property type="match status" value="1"/>
</dbReference>
<feature type="transmembrane region" description="Helical" evidence="8">
    <location>
        <begin position="80"/>
        <end position="98"/>
    </location>
</feature>
<dbReference type="GO" id="GO:0033214">
    <property type="term" value="P:siderophore-iron import into cell"/>
    <property type="evidence" value="ECO:0007669"/>
    <property type="project" value="TreeGrafter"/>
</dbReference>
<reference evidence="9 10" key="1">
    <citation type="submission" date="2018-11" db="EMBL/GenBank/DDBJ databases">
        <authorList>
            <person name="Kleinhagauer T."/>
            <person name="Glaeser S.P."/>
            <person name="Spergser J."/>
            <person name="Ruckert C."/>
            <person name="Kaempfer P."/>
            <person name="Busse H.-J."/>
        </authorList>
    </citation>
    <scope>NUCLEOTIDE SEQUENCE [LARGE SCALE GENOMIC DNA]</scope>
    <source>
        <strain evidence="9 10">812CH</strain>
    </source>
</reference>
<feature type="transmembrane region" description="Helical" evidence="8">
    <location>
        <begin position="324"/>
        <end position="344"/>
    </location>
</feature>
<dbReference type="GO" id="GO:0022857">
    <property type="term" value="F:transmembrane transporter activity"/>
    <property type="evidence" value="ECO:0007669"/>
    <property type="project" value="InterPro"/>
</dbReference>
<keyword evidence="3" id="KW-0813">Transport</keyword>
<feature type="transmembrane region" description="Helical" evidence="8">
    <location>
        <begin position="135"/>
        <end position="153"/>
    </location>
</feature>
<keyword evidence="10" id="KW-1185">Reference proteome</keyword>
<evidence type="ECO:0000313" key="9">
    <source>
        <dbReference type="EMBL" id="AZA10024.1"/>
    </source>
</evidence>
<dbReference type="KEGG" id="cpso:CPPEL_09605"/>
<dbReference type="InterPro" id="IPR037294">
    <property type="entry name" value="ABC_BtuC-like"/>
</dbReference>
<evidence type="ECO:0000256" key="4">
    <source>
        <dbReference type="ARBA" id="ARBA00022475"/>
    </source>
</evidence>
<dbReference type="CDD" id="cd06550">
    <property type="entry name" value="TM_ABC_iron-siderophores_like"/>
    <property type="match status" value="1"/>
</dbReference>
<dbReference type="Gene3D" id="1.10.3470.10">
    <property type="entry name" value="ABC transporter involved in vitamin B12 uptake, BtuC"/>
    <property type="match status" value="1"/>
</dbReference>
<evidence type="ECO:0000256" key="6">
    <source>
        <dbReference type="ARBA" id="ARBA00022989"/>
    </source>
</evidence>
<feature type="transmembrane region" description="Helical" evidence="8">
    <location>
        <begin position="110"/>
        <end position="128"/>
    </location>
</feature>
<comment type="similarity">
    <text evidence="2">Belongs to the binding-protein-dependent transport system permease family. FecCD subfamily.</text>
</comment>
<keyword evidence="7 8" id="KW-0472">Membrane</keyword>
<sequence length="350" mass="35739">MSQFNTISFGSSRRPITLRIAPRSALVALILAVLICALGAFALVTGEYHMTIAEALRALAGNSQDRLANFFVQQQRAPRVLAAIIVGAALGVSGTIFQSLSDNPLGSPDVIGFSTGAATGALLQIIVFSATPAGVAVGALCGGLVTALVVYGLSYDSTVGVGGIRLVLVGIGVSAILHAVNSLLIVRASLASAQTAALWLAGTLNAVSFDSMRLYVIAIVLLLPLALMLSRPLNTLSSGDDIATSVGVKVRTRRSQLVAIGVALIAAAVAIAGPVAFVALAAPQIAKRLARSGECEMIASGLCGAVLVLGSDIAAQRLFAPTQLPVGAVTGTLGGVYLVWLLIYQSRRSQ</sequence>
<evidence type="ECO:0000256" key="5">
    <source>
        <dbReference type="ARBA" id="ARBA00022692"/>
    </source>
</evidence>
<evidence type="ECO:0000256" key="2">
    <source>
        <dbReference type="ARBA" id="ARBA00007935"/>
    </source>
</evidence>
<dbReference type="OrthoDB" id="4455417at2"/>
<evidence type="ECO:0000313" key="10">
    <source>
        <dbReference type="Proteomes" id="UP000271426"/>
    </source>
</evidence>
<name>A0A3G6J1L3_9CORY</name>
<dbReference type="PANTHER" id="PTHR30472">
    <property type="entry name" value="FERRIC ENTEROBACTIN TRANSPORT SYSTEM PERMEASE PROTEIN"/>
    <property type="match status" value="1"/>
</dbReference>
<dbReference type="AlphaFoldDB" id="A0A3G6J1L3"/>
<feature type="transmembrane region" description="Helical" evidence="8">
    <location>
        <begin position="20"/>
        <end position="44"/>
    </location>
</feature>
<evidence type="ECO:0000256" key="7">
    <source>
        <dbReference type="ARBA" id="ARBA00023136"/>
    </source>
</evidence>
<dbReference type="PANTHER" id="PTHR30472:SF24">
    <property type="entry name" value="FERRIC ENTEROBACTIN TRANSPORT SYSTEM PERMEASE PROTEIN FEPG"/>
    <property type="match status" value="1"/>
</dbReference>
<proteinExistence type="inferred from homology"/>
<dbReference type="InterPro" id="IPR000522">
    <property type="entry name" value="ABC_transptr_permease_BtuC"/>
</dbReference>
<dbReference type="GO" id="GO:0005886">
    <property type="term" value="C:plasma membrane"/>
    <property type="evidence" value="ECO:0007669"/>
    <property type="project" value="UniProtKB-SubCell"/>
</dbReference>
<comment type="subcellular location">
    <subcellularLocation>
        <location evidence="1">Cell membrane</location>
        <topology evidence="1">Multi-pass membrane protein</topology>
    </subcellularLocation>
</comment>